<dbReference type="PANTHER" id="PTHR10328:SF15">
    <property type="entry name" value="BHLH TRANSCRIPTION FACTOR"/>
    <property type="match status" value="1"/>
</dbReference>
<organism evidence="6 7">
    <name type="scientific">Basidiobolus meristosporus CBS 931.73</name>
    <dbReference type="NCBI Taxonomy" id="1314790"/>
    <lineage>
        <taxon>Eukaryota</taxon>
        <taxon>Fungi</taxon>
        <taxon>Fungi incertae sedis</taxon>
        <taxon>Zoopagomycota</taxon>
        <taxon>Entomophthoromycotina</taxon>
        <taxon>Basidiobolomycetes</taxon>
        <taxon>Basidiobolales</taxon>
        <taxon>Basidiobolaceae</taxon>
        <taxon>Basidiobolus</taxon>
    </lineage>
</organism>
<dbReference type="PROSITE" id="PS50888">
    <property type="entry name" value="BHLH"/>
    <property type="match status" value="1"/>
</dbReference>
<feature type="domain" description="BHLH" evidence="5">
    <location>
        <begin position="194"/>
        <end position="245"/>
    </location>
</feature>
<dbReference type="Proteomes" id="UP000193498">
    <property type="component" value="Unassembled WGS sequence"/>
</dbReference>
<keyword evidence="1" id="KW-0238">DNA-binding</keyword>
<dbReference type="InterPro" id="IPR036638">
    <property type="entry name" value="HLH_DNA-bd_sf"/>
</dbReference>
<gene>
    <name evidence="6" type="ORF">K493DRAFT_53785</name>
</gene>
<dbReference type="GO" id="GO:0003700">
    <property type="term" value="F:DNA-binding transcription factor activity"/>
    <property type="evidence" value="ECO:0007669"/>
    <property type="project" value="TreeGrafter"/>
</dbReference>
<feature type="region of interest" description="Disordered" evidence="4">
    <location>
        <begin position="73"/>
        <end position="142"/>
    </location>
</feature>
<protein>
    <recommendedName>
        <fullName evidence="5">BHLH domain-containing protein</fullName>
    </recommendedName>
</protein>
<evidence type="ECO:0000256" key="3">
    <source>
        <dbReference type="SAM" id="Coils"/>
    </source>
</evidence>
<evidence type="ECO:0000313" key="7">
    <source>
        <dbReference type="Proteomes" id="UP000193498"/>
    </source>
</evidence>
<dbReference type="GO" id="GO:0046983">
    <property type="term" value="F:protein dimerization activity"/>
    <property type="evidence" value="ECO:0007669"/>
    <property type="project" value="InterPro"/>
</dbReference>
<dbReference type="STRING" id="1314790.A0A1Y1XZL3"/>
<dbReference type="EMBL" id="MCFE01000342">
    <property type="protein sequence ID" value="ORX91105.1"/>
    <property type="molecule type" value="Genomic_DNA"/>
</dbReference>
<keyword evidence="7" id="KW-1185">Reference proteome</keyword>
<feature type="region of interest" description="Disordered" evidence="4">
    <location>
        <begin position="23"/>
        <end position="60"/>
    </location>
</feature>
<dbReference type="InterPro" id="IPR011598">
    <property type="entry name" value="bHLH_dom"/>
</dbReference>
<feature type="compositionally biased region" description="Polar residues" evidence="4">
    <location>
        <begin position="86"/>
        <end position="97"/>
    </location>
</feature>
<evidence type="ECO:0000259" key="5">
    <source>
        <dbReference type="PROSITE" id="PS50888"/>
    </source>
</evidence>
<evidence type="ECO:0000256" key="4">
    <source>
        <dbReference type="SAM" id="MobiDB-lite"/>
    </source>
</evidence>
<evidence type="ECO:0000313" key="6">
    <source>
        <dbReference type="EMBL" id="ORX91105.1"/>
    </source>
</evidence>
<keyword evidence="2" id="KW-0539">Nucleus</keyword>
<reference evidence="6 7" key="1">
    <citation type="submission" date="2016-07" db="EMBL/GenBank/DDBJ databases">
        <title>Pervasive Adenine N6-methylation of Active Genes in Fungi.</title>
        <authorList>
            <consortium name="DOE Joint Genome Institute"/>
            <person name="Mondo S.J."/>
            <person name="Dannebaum R.O."/>
            <person name="Kuo R.C."/>
            <person name="Labutti K."/>
            <person name="Haridas S."/>
            <person name="Kuo A."/>
            <person name="Salamov A."/>
            <person name="Ahrendt S.R."/>
            <person name="Lipzen A."/>
            <person name="Sullivan W."/>
            <person name="Andreopoulos W.B."/>
            <person name="Clum A."/>
            <person name="Lindquist E."/>
            <person name="Daum C."/>
            <person name="Ramamoorthy G.K."/>
            <person name="Gryganskyi A."/>
            <person name="Culley D."/>
            <person name="Magnuson J.K."/>
            <person name="James T.Y."/>
            <person name="O'Malley M.A."/>
            <person name="Stajich J.E."/>
            <person name="Spatafora J.W."/>
            <person name="Visel A."/>
            <person name="Grigoriev I.V."/>
        </authorList>
    </citation>
    <scope>NUCLEOTIDE SEQUENCE [LARGE SCALE GENOMIC DNA]</scope>
    <source>
        <strain evidence="6 7">CBS 931.73</strain>
    </source>
</reference>
<feature type="compositionally biased region" description="Low complexity" evidence="4">
    <location>
        <begin position="111"/>
        <end position="137"/>
    </location>
</feature>
<comment type="caution">
    <text evidence="6">The sequence shown here is derived from an EMBL/GenBank/DDBJ whole genome shotgun (WGS) entry which is preliminary data.</text>
</comment>
<dbReference type="SMART" id="SM00353">
    <property type="entry name" value="HLH"/>
    <property type="match status" value="1"/>
</dbReference>
<dbReference type="AlphaFoldDB" id="A0A1Y1XZL3"/>
<dbReference type="GO" id="GO:0090575">
    <property type="term" value="C:RNA polymerase II transcription regulator complex"/>
    <property type="evidence" value="ECO:0007669"/>
    <property type="project" value="TreeGrafter"/>
</dbReference>
<name>A0A1Y1XZL3_9FUNG</name>
<evidence type="ECO:0000256" key="2">
    <source>
        <dbReference type="ARBA" id="ARBA00023242"/>
    </source>
</evidence>
<accession>A0A1Y1XZL3</accession>
<keyword evidence="3" id="KW-0175">Coiled coil</keyword>
<sequence length="274" mass="30803">MVAVASNGPHRLWRNLWSGAEVPTRRKRPIPRPMRTGIPCAPSRSRHQGDPSPMPSSAHRRRASLCAGFPTPPKLISGFPRDPHSTNEAIGPSSTPLNLPKIQVIEGFTNGYPNKTSSSTSSYPNPNPSSNPGQSPSHKGLLDRPAFRQEGWMGRRASLPVISHPLPADPDLREYTFPGVSEEERSGPYSRTPALKVSHKLAERKRRKEMKELFDELREHLPVEKRVKLSKWEILSKSFEYIQQLHTNQEKLSREASDLRHQVAVLKQARRSSS</sequence>
<dbReference type="InParanoid" id="A0A1Y1XZL3"/>
<dbReference type="Pfam" id="PF00010">
    <property type="entry name" value="HLH"/>
    <property type="match status" value="1"/>
</dbReference>
<proteinExistence type="predicted"/>
<dbReference type="PANTHER" id="PTHR10328">
    <property type="entry name" value="PROTEIN MAX MYC-ASSOCIATED FACTOR X"/>
    <property type="match status" value="1"/>
</dbReference>
<dbReference type="Gene3D" id="4.10.280.10">
    <property type="entry name" value="Helix-loop-helix DNA-binding domain"/>
    <property type="match status" value="1"/>
</dbReference>
<feature type="coiled-coil region" evidence="3">
    <location>
        <begin position="242"/>
        <end position="269"/>
    </location>
</feature>
<dbReference type="OrthoDB" id="8964853at2759"/>
<dbReference type="SUPFAM" id="SSF47459">
    <property type="entry name" value="HLH, helix-loop-helix DNA-binding domain"/>
    <property type="match status" value="1"/>
</dbReference>
<dbReference type="GO" id="GO:0003677">
    <property type="term" value="F:DNA binding"/>
    <property type="evidence" value="ECO:0007669"/>
    <property type="project" value="UniProtKB-KW"/>
</dbReference>
<dbReference type="GO" id="GO:0045944">
    <property type="term" value="P:positive regulation of transcription by RNA polymerase II"/>
    <property type="evidence" value="ECO:0007669"/>
    <property type="project" value="TreeGrafter"/>
</dbReference>
<evidence type="ECO:0000256" key="1">
    <source>
        <dbReference type="ARBA" id="ARBA00023125"/>
    </source>
</evidence>